<evidence type="ECO:0000313" key="3">
    <source>
        <dbReference type="Proteomes" id="UP001201163"/>
    </source>
</evidence>
<feature type="compositionally biased region" description="Basic and acidic residues" evidence="1">
    <location>
        <begin position="130"/>
        <end position="139"/>
    </location>
</feature>
<feature type="compositionally biased region" description="Low complexity" evidence="1">
    <location>
        <begin position="50"/>
        <end position="68"/>
    </location>
</feature>
<evidence type="ECO:0000313" key="2">
    <source>
        <dbReference type="EMBL" id="KAH8993360.1"/>
    </source>
</evidence>
<feature type="region of interest" description="Disordered" evidence="1">
    <location>
        <begin position="1"/>
        <end position="182"/>
    </location>
</feature>
<feature type="compositionally biased region" description="Basic and acidic residues" evidence="1">
    <location>
        <begin position="25"/>
        <end position="44"/>
    </location>
</feature>
<evidence type="ECO:0008006" key="4">
    <source>
        <dbReference type="Google" id="ProtNLM"/>
    </source>
</evidence>
<feature type="compositionally biased region" description="Polar residues" evidence="1">
    <location>
        <begin position="1"/>
        <end position="19"/>
    </location>
</feature>
<keyword evidence="3" id="KW-1185">Reference proteome</keyword>
<proteinExistence type="predicted"/>
<feature type="compositionally biased region" description="Acidic residues" evidence="1">
    <location>
        <begin position="88"/>
        <end position="129"/>
    </location>
</feature>
<protein>
    <recommendedName>
        <fullName evidence="4">Histone chaperone domain-containing protein</fullName>
    </recommendedName>
</protein>
<accession>A0AAD4LJQ7</accession>
<organism evidence="2 3">
    <name type="scientific">Lactarius akahatsu</name>
    <dbReference type="NCBI Taxonomy" id="416441"/>
    <lineage>
        <taxon>Eukaryota</taxon>
        <taxon>Fungi</taxon>
        <taxon>Dikarya</taxon>
        <taxon>Basidiomycota</taxon>
        <taxon>Agaricomycotina</taxon>
        <taxon>Agaricomycetes</taxon>
        <taxon>Russulales</taxon>
        <taxon>Russulaceae</taxon>
        <taxon>Lactarius</taxon>
    </lineage>
</organism>
<dbReference type="EMBL" id="JAKELL010000018">
    <property type="protein sequence ID" value="KAH8993360.1"/>
    <property type="molecule type" value="Genomic_DNA"/>
</dbReference>
<sequence length="182" mass="20528">MADQQVLSRLQPNRSSPLYKTTLPKNDHVYHSTHLDLRKPRIDSLDVTLNSSNSSAKRRSASPAKPASPGKDKGKKTATENVPNIVVEGDDEDEDEEEDEDEDDEEDEEDEEEDDDVDMDEDDEVLEEEGANRTKEQIDPRAILPPGARRSTRGQKIDYSSPEAFKRAGLKSSQDEDEEMQQ</sequence>
<reference evidence="2" key="1">
    <citation type="submission" date="2022-01" db="EMBL/GenBank/DDBJ databases">
        <title>Comparative genomics reveals a dynamic genome evolution in the ectomycorrhizal milk-cap (Lactarius) mushrooms.</title>
        <authorList>
            <consortium name="DOE Joint Genome Institute"/>
            <person name="Lebreton A."/>
            <person name="Tang N."/>
            <person name="Kuo A."/>
            <person name="LaButti K."/>
            <person name="Drula E."/>
            <person name="Barry K."/>
            <person name="Clum A."/>
            <person name="Lipzen A."/>
            <person name="Mousain D."/>
            <person name="Ng V."/>
            <person name="Wang R."/>
            <person name="Wang X."/>
            <person name="Dai Y."/>
            <person name="Henrissat B."/>
            <person name="Grigoriev I.V."/>
            <person name="Guerin-Laguette A."/>
            <person name="Yu F."/>
            <person name="Martin F.M."/>
        </authorList>
    </citation>
    <scope>NUCLEOTIDE SEQUENCE</scope>
    <source>
        <strain evidence="2">QP</strain>
    </source>
</reference>
<comment type="caution">
    <text evidence="2">The sequence shown here is derived from an EMBL/GenBank/DDBJ whole genome shotgun (WGS) entry which is preliminary data.</text>
</comment>
<dbReference type="Proteomes" id="UP001201163">
    <property type="component" value="Unassembled WGS sequence"/>
</dbReference>
<dbReference type="AlphaFoldDB" id="A0AAD4LJQ7"/>
<name>A0AAD4LJQ7_9AGAM</name>
<evidence type="ECO:0000256" key="1">
    <source>
        <dbReference type="SAM" id="MobiDB-lite"/>
    </source>
</evidence>
<gene>
    <name evidence="2" type="ORF">EDB92DRAFT_2113715</name>
</gene>